<keyword evidence="2" id="KW-0378">Hydrolase</keyword>
<dbReference type="InterPro" id="IPR011335">
    <property type="entry name" value="Restrct_endonuc-II-like"/>
</dbReference>
<dbReference type="PANTHER" id="PTHR34107">
    <property type="entry name" value="SLL0198 PROTEIN-RELATED"/>
    <property type="match status" value="1"/>
</dbReference>
<gene>
    <name evidence="2" type="ORF">GS597_03045</name>
</gene>
<sequence>MIPLVLEMESADIHLSDEQFYRLCQVNRELRLERTAAGKLIIMPPTGWETGNRNSRLNQRLGNWADKDGRGLVFDSSTGFILPNGAIRSPDAAWVKRERLESLRPDPNRFLPLCPDFAVELRSATDDFSTMQTKMQDYLENGMQLGWLLNPYDQQVEIYRSGQPIEVLNSPTELSGGTVLPGFVLQLDGILSSFKV</sequence>
<keyword evidence="2" id="KW-0540">Nuclease</keyword>
<dbReference type="InterPro" id="IPR012296">
    <property type="entry name" value="Nuclease_put_TT1808"/>
</dbReference>
<reference evidence="2" key="1">
    <citation type="submission" date="2019-12" db="EMBL/GenBank/DDBJ databases">
        <title>High-Quality draft genome sequences of three cyanobacteria isolated from the limestone walls of the Old Cathedral of Coimbra.</title>
        <authorList>
            <person name="Tiago I."/>
            <person name="Soares F."/>
            <person name="Portugal A."/>
        </authorList>
    </citation>
    <scope>NUCLEOTIDE SEQUENCE [LARGE SCALE GENOMIC DNA]</scope>
    <source>
        <strain evidence="2">C</strain>
    </source>
</reference>
<dbReference type="PANTHER" id="PTHR34107:SF7">
    <property type="entry name" value="SLR2092 PROTEIN"/>
    <property type="match status" value="1"/>
</dbReference>
<dbReference type="Proteomes" id="UP000607397">
    <property type="component" value="Unassembled WGS sequence"/>
</dbReference>
<dbReference type="SUPFAM" id="SSF52980">
    <property type="entry name" value="Restriction endonuclease-like"/>
    <property type="match status" value="1"/>
</dbReference>
<dbReference type="EMBL" id="WVIC01000004">
    <property type="protein sequence ID" value="NCJ05507.1"/>
    <property type="molecule type" value="Genomic_DNA"/>
</dbReference>
<dbReference type="Pfam" id="PF05685">
    <property type="entry name" value="Uma2"/>
    <property type="match status" value="1"/>
</dbReference>
<dbReference type="GO" id="GO:0004519">
    <property type="term" value="F:endonuclease activity"/>
    <property type="evidence" value="ECO:0007669"/>
    <property type="project" value="UniProtKB-KW"/>
</dbReference>
<evidence type="ECO:0000313" key="2">
    <source>
        <dbReference type="EMBL" id="NCJ05507.1"/>
    </source>
</evidence>
<dbReference type="InterPro" id="IPR008538">
    <property type="entry name" value="Uma2"/>
</dbReference>
<protein>
    <submittedName>
        <fullName evidence="2">Uma2 family endonuclease</fullName>
    </submittedName>
</protein>
<dbReference type="AlphaFoldDB" id="A0A8K1ZX55"/>
<name>A0A8K1ZX55_9CYAN</name>
<proteinExistence type="predicted"/>
<organism evidence="2 3">
    <name type="scientific">Petrachloros mirabilis ULC683</name>
    <dbReference type="NCBI Taxonomy" id="2781853"/>
    <lineage>
        <taxon>Bacteria</taxon>
        <taxon>Bacillati</taxon>
        <taxon>Cyanobacteriota</taxon>
        <taxon>Cyanophyceae</taxon>
        <taxon>Synechococcales</taxon>
        <taxon>Petrachlorosaceae</taxon>
        <taxon>Petrachloros</taxon>
        <taxon>Petrachloros mirabilis</taxon>
    </lineage>
</organism>
<evidence type="ECO:0000313" key="3">
    <source>
        <dbReference type="Proteomes" id="UP000607397"/>
    </source>
</evidence>
<accession>A0A8K1ZX55</accession>
<keyword evidence="2" id="KW-0255">Endonuclease</keyword>
<dbReference type="CDD" id="cd06260">
    <property type="entry name" value="DUF820-like"/>
    <property type="match status" value="1"/>
</dbReference>
<dbReference type="Gene3D" id="3.90.1570.10">
    <property type="entry name" value="tt1808, chain A"/>
    <property type="match status" value="1"/>
</dbReference>
<comment type="caution">
    <text evidence="2">The sequence shown here is derived from an EMBL/GenBank/DDBJ whole genome shotgun (WGS) entry which is preliminary data.</text>
</comment>
<keyword evidence="3" id="KW-1185">Reference proteome</keyword>
<dbReference type="RefSeq" id="WP_161823983.1">
    <property type="nucleotide sequence ID" value="NZ_WVIC01000004.1"/>
</dbReference>
<feature type="domain" description="Putative restriction endonuclease" evidence="1">
    <location>
        <begin position="18"/>
        <end position="187"/>
    </location>
</feature>
<evidence type="ECO:0000259" key="1">
    <source>
        <dbReference type="Pfam" id="PF05685"/>
    </source>
</evidence>